<dbReference type="Proteomes" id="UP000570595">
    <property type="component" value="Unassembled WGS sequence"/>
</dbReference>
<name>A0A7J6LFV9_PEROL</name>
<comment type="caution">
    <text evidence="2">The sequence shown here is derived from an EMBL/GenBank/DDBJ whole genome shotgun (WGS) entry which is preliminary data.</text>
</comment>
<feature type="region of interest" description="Disordered" evidence="1">
    <location>
        <begin position="1"/>
        <end position="39"/>
    </location>
</feature>
<reference evidence="2 3" key="1">
    <citation type="submission" date="2020-04" db="EMBL/GenBank/DDBJ databases">
        <title>Perkinsus olseni comparative genomics.</title>
        <authorList>
            <person name="Bogema D.R."/>
        </authorList>
    </citation>
    <scope>NUCLEOTIDE SEQUENCE [LARGE SCALE GENOMIC DNA]</scope>
    <source>
        <strain evidence="2">ATCC PRA-179</strain>
    </source>
</reference>
<proteinExistence type="predicted"/>
<evidence type="ECO:0000313" key="2">
    <source>
        <dbReference type="EMBL" id="KAF4658157.1"/>
    </source>
</evidence>
<organism evidence="2 3">
    <name type="scientific">Perkinsus olseni</name>
    <name type="common">Perkinsus atlanticus</name>
    <dbReference type="NCBI Taxonomy" id="32597"/>
    <lineage>
        <taxon>Eukaryota</taxon>
        <taxon>Sar</taxon>
        <taxon>Alveolata</taxon>
        <taxon>Perkinsozoa</taxon>
        <taxon>Perkinsea</taxon>
        <taxon>Perkinsida</taxon>
        <taxon>Perkinsidae</taxon>
        <taxon>Perkinsus</taxon>
    </lineage>
</organism>
<feature type="region of interest" description="Disordered" evidence="1">
    <location>
        <begin position="55"/>
        <end position="97"/>
    </location>
</feature>
<evidence type="ECO:0000256" key="1">
    <source>
        <dbReference type="SAM" id="MobiDB-lite"/>
    </source>
</evidence>
<accession>A0A7J6LFV9</accession>
<dbReference type="EMBL" id="JABAHT010000321">
    <property type="protein sequence ID" value="KAF4658157.1"/>
    <property type="molecule type" value="Genomic_DNA"/>
</dbReference>
<dbReference type="AlphaFoldDB" id="A0A7J6LFV9"/>
<evidence type="ECO:0000313" key="3">
    <source>
        <dbReference type="Proteomes" id="UP000570595"/>
    </source>
</evidence>
<gene>
    <name evidence="2" type="ORF">FOZ61_005823</name>
</gene>
<protein>
    <submittedName>
        <fullName evidence="2">Uncharacterized protein</fullName>
    </submittedName>
</protein>
<sequence>MRERRGIPLIRSTFETIGQPQGGPSLDGVQLPTSTPSEDELTGLKQELRQIDKLVASQRHCTDGRDDEANSTMMSDEPPSVVSDCEPESRTRNLEDTSWDLGSQLAGLTGDYGIIHQRLKKLEERYVNIKNYHRPIHSDESESITGRVKATQEGSVAKSVEDLRRENENLRRMLSSTREKIK</sequence>